<name>A0A0C9W5A2_SPHS4</name>
<organism evidence="1 2">
    <name type="scientific">Sphaerobolus stellatus (strain SS14)</name>
    <dbReference type="NCBI Taxonomy" id="990650"/>
    <lineage>
        <taxon>Eukaryota</taxon>
        <taxon>Fungi</taxon>
        <taxon>Dikarya</taxon>
        <taxon>Basidiomycota</taxon>
        <taxon>Agaricomycotina</taxon>
        <taxon>Agaricomycetes</taxon>
        <taxon>Phallomycetidae</taxon>
        <taxon>Geastrales</taxon>
        <taxon>Sphaerobolaceae</taxon>
        <taxon>Sphaerobolus</taxon>
    </lineage>
</organism>
<evidence type="ECO:0000313" key="1">
    <source>
        <dbReference type="EMBL" id="KIJ46948.1"/>
    </source>
</evidence>
<gene>
    <name evidence="1" type="ORF">M422DRAFT_46044</name>
</gene>
<dbReference type="EMBL" id="KN837105">
    <property type="protein sequence ID" value="KIJ46948.1"/>
    <property type="molecule type" value="Genomic_DNA"/>
</dbReference>
<sequence length="281" mass="32517">MRNFLTAWKYYMSNFPKILSLHIRAFLRRLHPNDGKLESEDIEAPPIKDNSEQELHINLHNDYPDTIAAQALIWLIETSTDPDVLRNAIGMIHHIEWPTDVLRNAIGMIHHIEWPTTLTFSKVTDWLHVPSRQYNYHDTQDLSTFLMCRKAHTLLGWKEGRLGRTIIPPILSSSLDATEQWHYTTLLIWEALQASQISPNGLLLTIDSAPLTFDLEWLAQMLLYLIWDRRHGSWKLGNHHFIILGKCLESDPAIAANAILSIAIYCKVRVEERDLSKLSKM</sequence>
<dbReference type="Proteomes" id="UP000054279">
    <property type="component" value="Unassembled WGS sequence"/>
</dbReference>
<reference evidence="1 2" key="1">
    <citation type="submission" date="2014-06" db="EMBL/GenBank/DDBJ databases">
        <title>Evolutionary Origins and Diversification of the Mycorrhizal Mutualists.</title>
        <authorList>
            <consortium name="DOE Joint Genome Institute"/>
            <consortium name="Mycorrhizal Genomics Consortium"/>
            <person name="Kohler A."/>
            <person name="Kuo A."/>
            <person name="Nagy L.G."/>
            <person name="Floudas D."/>
            <person name="Copeland A."/>
            <person name="Barry K.W."/>
            <person name="Cichocki N."/>
            <person name="Veneault-Fourrey C."/>
            <person name="LaButti K."/>
            <person name="Lindquist E.A."/>
            <person name="Lipzen A."/>
            <person name="Lundell T."/>
            <person name="Morin E."/>
            <person name="Murat C."/>
            <person name="Riley R."/>
            <person name="Ohm R."/>
            <person name="Sun H."/>
            <person name="Tunlid A."/>
            <person name="Henrissat B."/>
            <person name="Grigoriev I.V."/>
            <person name="Hibbett D.S."/>
            <person name="Martin F."/>
        </authorList>
    </citation>
    <scope>NUCLEOTIDE SEQUENCE [LARGE SCALE GENOMIC DNA]</scope>
    <source>
        <strain evidence="1 2">SS14</strain>
    </source>
</reference>
<evidence type="ECO:0000313" key="2">
    <source>
        <dbReference type="Proteomes" id="UP000054279"/>
    </source>
</evidence>
<proteinExistence type="predicted"/>
<keyword evidence="2" id="KW-1185">Reference proteome</keyword>
<accession>A0A0C9W5A2</accession>
<protein>
    <submittedName>
        <fullName evidence="1">Uncharacterized protein</fullName>
    </submittedName>
</protein>
<dbReference type="AlphaFoldDB" id="A0A0C9W5A2"/>
<dbReference type="HOGENOM" id="CLU_991023_0_0_1"/>